<dbReference type="Gene3D" id="3.30.750.70">
    <property type="entry name" value="4-hydroxybutyrate coenzyme like domains"/>
    <property type="match status" value="1"/>
</dbReference>
<evidence type="ECO:0000313" key="2">
    <source>
        <dbReference type="EMBL" id="GBF58013.1"/>
    </source>
</evidence>
<dbReference type="Pfam" id="PF13336">
    <property type="entry name" value="AcetylCoA_hyd_C"/>
    <property type="match status" value="1"/>
</dbReference>
<protein>
    <submittedName>
        <fullName evidence="2">Succinyl-CoA:coenzyme A transferase</fullName>
    </submittedName>
</protein>
<accession>A0A2P2EAD1</accession>
<dbReference type="AlphaFoldDB" id="A0A2P2EAD1"/>
<proteinExistence type="predicted"/>
<dbReference type="Gene3D" id="3.40.1080.10">
    <property type="entry name" value="Glutaconate Coenzyme A-transferase"/>
    <property type="match status" value="1"/>
</dbReference>
<dbReference type="EMBL" id="BFBR01000004">
    <property type="protein sequence ID" value="GBF58013.1"/>
    <property type="molecule type" value="Genomic_DNA"/>
</dbReference>
<dbReference type="Gene3D" id="3.40.1080.20">
    <property type="entry name" value="Acetyl-CoA hydrolase/transferase C-terminal domain"/>
    <property type="match status" value="1"/>
</dbReference>
<sequence length="424" mass="44257">MILSPRRLSSLAEAAALLADRAKGGRIFIPAGPVEPLALADAFRAEPGLADDLTFCGLFIPGLNRLDWAALSAKAAANIFLPSPDFATTISDGRTHVIPCHYSAAWRFLRDQDFKAAVFHLAPPDAQGQCSVSLSADASPAFFDRDVFKLGLINPALPVVTGAPTVPLAALDAWVEAEAIPPELITPAPTGDIDGLVAHVSNLIEDGSCLQAGIGRLPGAIMASLVARRDLSIHSGLIGDWILPLLDAGCVRDQPRALTSGVILGSHNMQARLAGESRLSLVPIAQTHGAAHLGAITRFVSLNAALEVDLAGQINCEFAGDRVLAGVGGAVDFLRGARLSPGGKPIVMVQAVGKDGRSRIIPRLSAPSVSIARSDAPILVSEFGAIDLEPLDAKARALAIISLAAPEHRDMLKAAWAHPSEARK</sequence>
<keyword evidence="3" id="KW-1185">Reference proteome</keyword>
<organism evidence="2 3">
    <name type="scientific">Candidatus Phycosocius bacilliformis</name>
    <dbReference type="NCBI Taxonomy" id="1445552"/>
    <lineage>
        <taxon>Bacteria</taxon>
        <taxon>Pseudomonadati</taxon>
        <taxon>Pseudomonadota</taxon>
        <taxon>Alphaproteobacteria</taxon>
        <taxon>Caulobacterales</taxon>
        <taxon>Caulobacterales incertae sedis</taxon>
        <taxon>Candidatus Phycosocius</taxon>
    </lineage>
</organism>
<dbReference type="SUPFAM" id="SSF100950">
    <property type="entry name" value="NagB/RpiA/CoA transferase-like"/>
    <property type="match status" value="2"/>
</dbReference>
<dbReference type="GO" id="GO:0008775">
    <property type="term" value="F:acetate CoA-transferase activity"/>
    <property type="evidence" value="ECO:0007669"/>
    <property type="project" value="InterPro"/>
</dbReference>
<gene>
    <name evidence="2" type="primary">cat1</name>
    <name evidence="2" type="ORF">PbB2_01684</name>
</gene>
<dbReference type="InterPro" id="IPR026888">
    <property type="entry name" value="AcetylCoA_hyd_C"/>
</dbReference>
<comment type="caution">
    <text evidence="2">The sequence shown here is derived from an EMBL/GenBank/DDBJ whole genome shotgun (WGS) entry which is preliminary data.</text>
</comment>
<dbReference type="InterPro" id="IPR038460">
    <property type="entry name" value="AcetylCoA_hyd_C_sf"/>
</dbReference>
<evidence type="ECO:0000313" key="3">
    <source>
        <dbReference type="Proteomes" id="UP000245086"/>
    </source>
</evidence>
<name>A0A2P2EAD1_9PROT</name>
<dbReference type="InterPro" id="IPR037171">
    <property type="entry name" value="NagB/RpiA_transferase-like"/>
</dbReference>
<dbReference type="PANTHER" id="PTHR21432">
    <property type="entry name" value="ACETYL-COA HYDROLASE-RELATED"/>
    <property type="match status" value="1"/>
</dbReference>
<dbReference type="PANTHER" id="PTHR21432:SF20">
    <property type="entry name" value="ACETYL-COA HYDROLASE"/>
    <property type="match status" value="1"/>
</dbReference>
<dbReference type="InterPro" id="IPR046433">
    <property type="entry name" value="ActCoA_hydro"/>
</dbReference>
<dbReference type="Proteomes" id="UP000245086">
    <property type="component" value="Unassembled WGS sequence"/>
</dbReference>
<keyword evidence="2" id="KW-0808">Transferase</keyword>
<evidence type="ECO:0000259" key="1">
    <source>
        <dbReference type="Pfam" id="PF13336"/>
    </source>
</evidence>
<reference evidence="2 3" key="1">
    <citation type="journal article" date="2018" name="Genome Announc.">
        <title>Draft Genome Sequence of "Candidatus Phycosocius bacilliformis," an Alphaproteobacterial Ectosymbiont of the Hydrocarbon-Producing Green Alga Botryococcus braunii.</title>
        <authorList>
            <person name="Tanabe Y."/>
            <person name="Yamaguchi H."/>
            <person name="Watanabe M.M."/>
        </authorList>
    </citation>
    <scope>NUCLEOTIDE SEQUENCE [LARGE SCALE GENOMIC DNA]</scope>
    <source>
        <strain evidence="2 3">BOTRYCO-2</strain>
    </source>
</reference>
<feature type="domain" description="Acetyl-CoA hydrolase/transferase C-terminal" evidence="1">
    <location>
        <begin position="265"/>
        <end position="414"/>
    </location>
</feature>
<dbReference type="GO" id="GO:0006083">
    <property type="term" value="P:acetate metabolic process"/>
    <property type="evidence" value="ECO:0007669"/>
    <property type="project" value="InterPro"/>
</dbReference>